<protein>
    <submittedName>
        <fullName evidence="3">DUF2279 domain-containing protein</fullName>
    </submittedName>
</protein>
<dbReference type="EMBL" id="VOOR01000006">
    <property type="protein sequence ID" value="TXB67678.1"/>
    <property type="molecule type" value="Genomic_DNA"/>
</dbReference>
<sequence>MYRLYFPLILLFCLSSPASGQKQFLMPSDTFNQARFWACAGVGAGLYAGASVGLYHAWYKNYDLGPFRTFDDSGEWMGMDKAGHLMTAYAQADIAYRGLRWTGLRPGRSTLLAIGVGTVLQGTIEVMDGFSEKWGFSWYDIGFNTLGVGAFAAQQWAWGEQRIRFKMSNTRPRYSTAPIFSTDGAQQSTLRERAYDLYGQRYAEAFLKDYNGQIIWASANLASFCGEDAPSWLPPWLNLAAGYGASNMYGGHGNTWADESTGANFSAPAALQRQRQYYLSFDIDLKKIPFRKPWLRTACSLLNWIKIPSPSLELSPQGKVRFHPMLW</sequence>
<feature type="chain" id="PRO_5022682217" evidence="2">
    <location>
        <begin position="21"/>
        <end position="327"/>
    </location>
</feature>
<reference evidence="3 4" key="1">
    <citation type="submission" date="2019-08" db="EMBL/GenBank/DDBJ databases">
        <title>Genome of Phaeodactylibacter luteus.</title>
        <authorList>
            <person name="Bowman J.P."/>
        </authorList>
    </citation>
    <scope>NUCLEOTIDE SEQUENCE [LARGE SCALE GENOMIC DNA]</scope>
    <source>
        <strain evidence="3 4">KCTC 42180</strain>
    </source>
</reference>
<keyword evidence="1" id="KW-0812">Transmembrane</keyword>
<keyword evidence="1" id="KW-0472">Membrane</keyword>
<evidence type="ECO:0000313" key="3">
    <source>
        <dbReference type="EMBL" id="TXB67678.1"/>
    </source>
</evidence>
<accession>A0A5C6RZ50</accession>
<proteinExistence type="predicted"/>
<evidence type="ECO:0000256" key="1">
    <source>
        <dbReference type="SAM" id="Phobius"/>
    </source>
</evidence>
<feature type="transmembrane region" description="Helical" evidence="1">
    <location>
        <begin position="36"/>
        <end position="58"/>
    </location>
</feature>
<dbReference type="OrthoDB" id="9803535at2"/>
<keyword evidence="4" id="KW-1185">Reference proteome</keyword>
<organism evidence="3 4">
    <name type="scientific">Phaeodactylibacter luteus</name>
    <dbReference type="NCBI Taxonomy" id="1564516"/>
    <lineage>
        <taxon>Bacteria</taxon>
        <taxon>Pseudomonadati</taxon>
        <taxon>Bacteroidota</taxon>
        <taxon>Saprospiria</taxon>
        <taxon>Saprospirales</taxon>
        <taxon>Haliscomenobacteraceae</taxon>
        <taxon>Phaeodactylibacter</taxon>
    </lineage>
</organism>
<evidence type="ECO:0000313" key="4">
    <source>
        <dbReference type="Proteomes" id="UP000321580"/>
    </source>
</evidence>
<dbReference type="AlphaFoldDB" id="A0A5C6RZ50"/>
<evidence type="ECO:0000256" key="2">
    <source>
        <dbReference type="SAM" id="SignalP"/>
    </source>
</evidence>
<keyword evidence="1" id="KW-1133">Transmembrane helix</keyword>
<comment type="caution">
    <text evidence="3">The sequence shown here is derived from an EMBL/GenBank/DDBJ whole genome shotgun (WGS) entry which is preliminary data.</text>
</comment>
<dbReference type="Proteomes" id="UP000321580">
    <property type="component" value="Unassembled WGS sequence"/>
</dbReference>
<gene>
    <name evidence="3" type="ORF">FRY97_04620</name>
</gene>
<keyword evidence="2" id="KW-0732">Signal</keyword>
<feature type="signal peptide" evidence="2">
    <location>
        <begin position="1"/>
        <end position="20"/>
    </location>
</feature>
<dbReference type="InterPro" id="IPR018736">
    <property type="entry name" value="DUF2279_periplasmic_lipo"/>
</dbReference>
<name>A0A5C6RZ50_9BACT</name>
<dbReference type="Pfam" id="PF10043">
    <property type="entry name" value="DUF2279"/>
    <property type="match status" value="1"/>
</dbReference>